<sequence>MVGSSGFAQNKGNANQSTANTVNPTDSSAANFSNRGKAQAEQASVDADKQQPTAGQEENSAEQDKLEQVQQVVDQLKARDREVRAHEQAHMAAAGGYATGMSFSYQTGPDGKKYAVGGEVGIDTSKVAGNPEATIQKAMVIQRAAMAPAEPSSQDYKVARQASVMMTEARAELAEQDRNEKNEPAENLNENQTEPSSPSQRQPDQIVARGDNQDSGSMESLDRQQFNLRMQMPIQSLLVG</sequence>
<feature type="compositionally biased region" description="Polar residues" evidence="1">
    <location>
        <begin position="188"/>
        <end position="203"/>
    </location>
</feature>
<evidence type="ECO:0000313" key="2">
    <source>
        <dbReference type="EMBL" id="QCU91181.1"/>
    </source>
</evidence>
<dbReference type="EMBL" id="CP040602">
    <property type="protein sequence ID" value="QCU91181.1"/>
    <property type="molecule type" value="Genomic_DNA"/>
</dbReference>
<feature type="region of interest" description="Disordered" evidence="1">
    <location>
        <begin position="1"/>
        <end position="87"/>
    </location>
</feature>
<dbReference type="InterPro" id="IPR021973">
    <property type="entry name" value="SprA-related"/>
</dbReference>
<keyword evidence="3" id="KW-1185">Reference proteome</keyword>
<feature type="compositionally biased region" description="Polar residues" evidence="1">
    <location>
        <begin position="1"/>
        <end position="36"/>
    </location>
</feature>
<dbReference type="KEGG" id="thig:FE785_09325"/>
<gene>
    <name evidence="2" type="ORF">FE785_09325</name>
</gene>
<accession>A0A4P9K8A0</accession>
<feature type="region of interest" description="Disordered" evidence="1">
    <location>
        <begin position="167"/>
        <end position="227"/>
    </location>
</feature>
<feature type="compositionally biased region" description="Basic and acidic residues" evidence="1">
    <location>
        <begin position="169"/>
        <end position="184"/>
    </location>
</feature>
<organism evidence="2 3">
    <name type="scientific">Thiomicrorhabdus sediminis</name>
    <dbReference type="NCBI Taxonomy" id="2580412"/>
    <lineage>
        <taxon>Bacteria</taxon>
        <taxon>Pseudomonadati</taxon>
        <taxon>Pseudomonadota</taxon>
        <taxon>Gammaproteobacteria</taxon>
        <taxon>Thiotrichales</taxon>
        <taxon>Piscirickettsiaceae</taxon>
        <taxon>Thiomicrorhabdus</taxon>
    </lineage>
</organism>
<feature type="compositionally biased region" description="Basic and acidic residues" evidence="1">
    <location>
        <begin position="76"/>
        <end position="87"/>
    </location>
</feature>
<evidence type="ECO:0000313" key="3">
    <source>
        <dbReference type="Proteomes" id="UP000304864"/>
    </source>
</evidence>
<protein>
    <recommendedName>
        <fullName evidence="4">SprA-related family protein</fullName>
    </recommendedName>
</protein>
<evidence type="ECO:0000256" key="1">
    <source>
        <dbReference type="SAM" id="MobiDB-lite"/>
    </source>
</evidence>
<name>A0A4P9K8A0_9GAMM</name>
<proteinExistence type="predicted"/>
<reference evidence="2 3" key="1">
    <citation type="submission" date="2019-05" db="EMBL/GenBank/DDBJ databases">
        <title>Thiomicrorhabdus sediminis sp. nov, a novel sulfur-oxidizing bacterium isolated from coastal sediment.</title>
        <authorList>
            <person name="Liu X."/>
        </authorList>
    </citation>
    <scope>NUCLEOTIDE SEQUENCE [LARGE SCALE GENOMIC DNA]</scope>
    <source>
        <strain evidence="2 3">G1</strain>
    </source>
</reference>
<dbReference type="Pfam" id="PF12118">
    <property type="entry name" value="SprA-related"/>
    <property type="match status" value="1"/>
</dbReference>
<feature type="compositionally biased region" description="Polar residues" evidence="1">
    <location>
        <begin position="213"/>
        <end position="227"/>
    </location>
</feature>
<dbReference type="Proteomes" id="UP000304864">
    <property type="component" value="Chromosome"/>
</dbReference>
<dbReference type="AlphaFoldDB" id="A0A4P9K8A0"/>
<evidence type="ECO:0008006" key="4">
    <source>
        <dbReference type="Google" id="ProtNLM"/>
    </source>
</evidence>
<dbReference type="OrthoDB" id="9812722at2"/>